<dbReference type="SUPFAM" id="SSF50249">
    <property type="entry name" value="Nucleic acid-binding proteins"/>
    <property type="match status" value="1"/>
</dbReference>
<evidence type="ECO:0000256" key="7">
    <source>
        <dbReference type="HAMAP-Rule" id="MF_00252"/>
    </source>
</evidence>
<dbReference type="InterPro" id="IPR045864">
    <property type="entry name" value="aa-tRNA-synth_II/BPL/LPL"/>
</dbReference>
<comment type="cofactor">
    <cofactor evidence="7 8">
        <name>Mg(2+)</name>
        <dbReference type="ChEBI" id="CHEBI:18420"/>
    </cofactor>
    <text evidence="7 8">Binds 3 Mg(2+) ions per subunit.</text>
</comment>
<feature type="binding site" evidence="7">
    <location>
        <position position="427"/>
    </location>
    <ligand>
        <name>Mg(2+)</name>
        <dbReference type="ChEBI" id="CHEBI:18420"/>
        <label>2</label>
    </ligand>
</feature>
<dbReference type="InterPro" id="IPR044136">
    <property type="entry name" value="Lys-tRNA-ligase_II_N"/>
</dbReference>
<dbReference type="GO" id="GO:0004824">
    <property type="term" value="F:lysine-tRNA ligase activity"/>
    <property type="evidence" value="ECO:0007669"/>
    <property type="project" value="UniProtKB-UniRule"/>
</dbReference>
<evidence type="ECO:0000256" key="4">
    <source>
        <dbReference type="ARBA" id="ARBA00022840"/>
    </source>
</evidence>
<feature type="region of interest" description="Disordered" evidence="9">
    <location>
        <begin position="1"/>
        <end position="20"/>
    </location>
</feature>
<keyword evidence="7 8" id="KW-0460">Magnesium</keyword>
<keyword evidence="3 7" id="KW-0547">Nucleotide-binding</keyword>
<sequence length="531" mass="59914">MSDAPHHTTGDQPARPSRDGLHEQTVARLNNQDAQTAAGFPAHPYSYPRTHTAAQLLAAHPAGAGTPLEAGQAWPDETYALAGRIMQFRHMGGAAFADLQDQSGTVQVYFGKKVTQAFATTKNIDLGDIVGVKGTPFVTKTGQLTLEVHDWQPLVKSLHPLPSKFHGLADEELRARRRYVDLMINPHSRAVFQTRAAVVRHIRRFLDERDFMEVEGPTLQVVPGGTEAKPFKTHHNALDHEFSLRISLELYLKRLLVGGFERVYEIGRNYRNEGIDRTHNPEFTMLEAYFAYGDYNDMMVLVETLLHDLVVSIKGEAKLTYQGRELDFSLPFRRLDFVTALREQAKMDFDPLDLPRLRQWSDEHHPEHRKTPDYKLLDKLGGEYVEPLLQNPTFLTDMPLVISPLVKTHRERDGLAERADLYVAGFELAPIYSELNDALDQRARFEAQTARRDAGDDEAHEQDEDFLLALEYGMPPTAGMGMGIDRLTMILADRDSIRDVLLFPLLRPETRHPEPAQTEAPQTEAGTAEQA</sequence>
<dbReference type="AlphaFoldDB" id="A0A917P6P5"/>
<dbReference type="PANTHER" id="PTHR42918">
    <property type="entry name" value="LYSYL-TRNA SYNTHETASE"/>
    <property type="match status" value="1"/>
</dbReference>
<evidence type="ECO:0000256" key="5">
    <source>
        <dbReference type="ARBA" id="ARBA00023146"/>
    </source>
</evidence>
<dbReference type="Pfam" id="PF01336">
    <property type="entry name" value="tRNA_anti-codon"/>
    <property type="match status" value="1"/>
</dbReference>
<comment type="similarity">
    <text evidence="7">Belongs to the class-II aminoacyl-tRNA synthetase family.</text>
</comment>
<dbReference type="Gene3D" id="3.30.930.10">
    <property type="entry name" value="Bira Bifunctional Protein, Domain 2"/>
    <property type="match status" value="1"/>
</dbReference>
<feature type="region of interest" description="Disordered" evidence="9">
    <location>
        <begin position="508"/>
        <end position="531"/>
    </location>
</feature>
<dbReference type="PRINTS" id="PR00982">
    <property type="entry name" value="TRNASYNTHLYS"/>
</dbReference>
<evidence type="ECO:0000256" key="3">
    <source>
        <dbReference type="ARBA" id="ARBA00022741"/>
    </source>
</evidence>
<dbReference type="PROSITE" id="PS50862">
    <property type="entry name" value="AA_TRNA_LIGASE_II"/>
    <property type="match status" value="1"/>
</dbReference>
<dbReference type="InterPro" id="IPR002313">
    <property type="entry name" value="Lys-tRNA-ligase_II"/>
</dbReference>
<dbReference type="InterPro" id="IPR004364">
    <property type="entry name" value="Aa-tRNA-synt_II"/>
</dbReference>
<feature type="compositionally biased region" description="Polar residues" evidence="9">
    <location>
        <begin position="519"/>
        <end position="531"/>
    </location>
</feature>
<reference evidence="11" key="1">
    <citation type="journal article" date="2014" name="Int. J. Syst. Evol. Microbiol.">
        <title>Complete genome sequence of Corynebacterium casei LMG S-19264T (=DSM 44701T), isolated from a smear-ripened cheese.</title>
        <authorList>
            <consortium name="US DOE Joint Genome Institute (JGI-PGF)"/>
            <person name="Walter F."/>
            <person name="Albersmeier A."/>
            <person name="Kalinowski J."/>
            <person name="Ruckert C."/>
        </authorList>
    </citation>
    <scope>NUCLEOTIDE SEQUENCE</scope>
    <source>
        <strain evidence="11">JCM 14371</strain>
    </source>
</reference>
<organism evidence="11 12">
    <name type="scientific">Deinococcus aquiradiocola</name>
    <dbReference type="NCBI Taxonomy" id="393059"/>
    <lineage>
        <taxon>Bacteria</taxon>
        <taxon>Thermotogati</taxon>
        <taxon>Deinococcota</taxon>
        <taxon>Deinococci</taxon>
        <taxon>Deinococcales</taxon>
        <taxon>Deinococcaceae</taxon>
        <taxon>Deinococcus</taxon>
    </lineage>
</organism>
<dbReference type="PANTHER" id="PTHR42918:SF15">
    <property type="entry name" value="LYSINE--TRNA LIGASE, CHLOROPLASTIC_MITOCHONDRIAL"/>
    <property type="match status" value="1"/>
</dbReference>
<gene>
    <name evidence="7 11" type="primary">lysS</name>
    <name evidence="11" type="ORF">GCM10008939_04870</name>
</gene>
<keyword evidence="12" id="KW-1185">Reference proteome</keyword>
<keyword evidence="7" id="KW-0648">Protein biosynthesis</keyword>
<evidence type="ECO:0000256" key="8">
    <source>
        <dbReference type="RuleBase" id="RU000336"/>
    </source>
</evidence>
<name>A0A917P6P5_9DEIO</name>
<dbReference type="RefSeq" id="WP_188960610.1">
    <property type="nucleotide sequence ID" value="NZ_BMOE01000001.1"/>
</dbReference>
<dbReference type="Pfam" id="PF00152">
    <property type="entry name" value="tRNA-synt_2"/>
    <property type="match status" value="1"/>
</dbReference>
<comment type="catalytic activity">
    <reaction evidence="6 7 8">
        <text>tRNA(Lys) + L-lysine + ATP = L-lysyl-tRNA(Lys) + AMP + diphosphate</text>
        <dbReference type="Rhea" id="RHEA:20792"/>
        <dbReference type="Rhea" id="RHEA-COMP:9696"/>
        <dbReference type="Rhea" id="RHEA-COMP:9697"/>
        <dbReference type="ChEBI" id="CHEBI:30616"/>
        <dbReference type="ChEBI" id="CHEBI:32551"/>
        <dbReference type="ChEBI" id="CHEBI:33019"/>
        <dbReference type="ChEBI" id="CHEBI:78442"/>
        <dbReference type="ChEBI" id="CHEBI:78529"/>
        <dbReference type="ChEBI" id="CHEBI:456215"/>
        <dbReference type="EC" id="6.1.1.6"/>
    </reaction>
</comment>
<keyword evidence="1 7" id="KW-0436">Ligase</keyword>
<dbReference type="GO" id="GO:0006430">
    <property type="term" value="P:lysyl-tRNA aminoacylation"/>
    <property type="evidence" value="ECO:0007669"/>
    <property type="project" value="UniProtKB-UniRule"/>
</dbReference>
<dbReference type="EMBL" id="BMOE01000001">
    <property type="protein sequence ID" value="GGJ64042.1"/>
    <property type="molecule type" value="Genomic_DNA"/>
</dbReference>
<proteinExistence type="inferred from homology"/>
<comment type="caution">
    <text evidence="11">The sequence shown here is derived from an EMBL/GenBank/DDBJ whole genome shotgun (WGS) entry which is preliminary data.</text>
</comment>
<evidence type="ECO:0000256" key="6">
    <source>
        <dbReference type="ARBA" id="ARBA00048573"/>
    </source>
</evidence>
<dbReference type="HAMAP" id="MF_00252">
    <property type="entry name" value="Lys_tRNA_synth_class2"/>
    <property type="match status" value="1"/>
</dbReference>
<dbReference type="InterPro" id="IPR018149">
    <property type="entry name" value="Lys-tRNA-synth_II_C"/>
</dbReference>
<keyword evidence="4 7" id="KW-0067">ATP-binding</keyword>
<evidence type="ECO:0000313" key="11">
    <source>
        <dbReference type="EMBL" id="GGJ64042.1"/>
    </source>
</evidence>
<dbReference type="Gene3D" id="2.40.50.140">
    <property type="entry name" value="Nucleic acid-binding proteins"/>
    <property type="match status" value="1"/>
</dbReference>
<accession>A0A917P6P5</accession>
<dbReference type="NCBIfam" id="NF001756">
    <property type="entry name" value="PRK00484.1"/>
    <property type="match status" value="1"/>
</dbReference>
<evidence type="ECO:0000256" key="9">
    <source>
        <dbReference type="SAM" id="MobiDB-lite"/>
    </source>
</evidence>
<dbReference type="SUPFAM" id="SSF55681">
    <property type="entry name" value="Class II aaRS and biotin synthetases"/>
    <property type="match status" value="1"/>
</dbReference>
<feature type="domain" description="Aminoacyl-transfer RNA synthetases class-II family profile" evidence="10">
    <location>
        <begin position="192"/>
        <end position="508"/>
    </location>
</feature>
<protein>
    <recommendedName>
        <fullName evidence="7">Lysine--tRNA ligase</fullName>
        <ecNumber evidence="7">6.1.1.6</ecNumber>
    </recommendedName>
    <alternativeName>
        <fullName evidence="7">Lysyl-tRNA synthetase</fullName>
        <shortName evidence="7">LysRS</shortName>
    </alternativeName>
</protein>
<reference evidence="11" key="2">
    <citation type="submission" date="2020-09" db="EMBL/GenBank/DDBJ databases">
        <authorList>
            <person name="Sun Q."/>
            <person name="Ohkuma M."/>
        </authorList>
    </citation>
    <scope>NUCLEOTIDE SEQUENCE</scope>
    <source>
        <strain evidence="11">JCM 14371</strain>
    </source>
</reference>
<feature type="binding site" evidence="7">
    <location>
        <position position="420"/>
    </location>
    <ligand>
        <name>Mg(2+)</name>
        <dbReference type="ChEBI" id="CHEBI:18420"/>
        <label>1</label>
    </ligand>
</feature>
<comment type="subunit">
    <text evidence="7">Homodimer.</text>
</comment>
<evidence type="ECO:0000256" key="2">
    <source>
        <dbReference type="ARBA" id="ARBA00022723"/>
    </source>
</evidence>
<keyword evidence="2 7" id="KW-0479">Metal-binding</keyword>
<dbReference type="InterPro" id="IPR004365">
    <property type="entry name" value="NA-bd_OB_tRNA"/>
</dbReference>
<dbReference type="CDD" id="cd00775">
    <property type="entry name" value="LysRS_core"/>
    <property type="match status" value="1"/>
</dbReference>
<dbReference type="Proteomes" id="UP000635726">
    <property type="component" value="Unassembled WGS sequence"/>
</dbReference>
<dbReference type="NCBIfam" id="TIGR00499">
    <property type="entry name" value="lysS_bact"/>
    <property type="match status" value="1"/>
</dbReference>
<feature type="binding site" evidence="7">
    <location>
        <position position="427"/>
    </location>
    <ligand>
        <name>Mg(2+)</name>
        <dbReference type="ChEBI" id="CHEBI:18420"/>
        <label>1</label>
    </ligand>
</feature>
<dbReference type="InterPro" id="IPR006195">
    <property type="entry name" value="aa-tRNA-synth_II"/>
</dbReference>
<comment type="subcellular location">
    <subcellularLocation>
        <location evidence="7">Cytoplasm</location>
    </subcellularLocation>
</comment>
<dbReference type="GO" id="GO:0005524">
    <property type="term" value="F:ATP binding"/>
    <property type="evidence" value="ECO:0007669"/>
    <property type="project" value="UniProtKB-UniRule"/>
</dbReference>
<evidence type="ECO:0000259" key="10">
    <source>
        <dbReference type="PROSITE" id="PS50862"/>
    </source>
</evidence>
<keyword evidence="5 7" id="KW-0030">Aminoacyl-tRNA synthetase</keyword>
<dbReference type="GO" id="GO:0000287">
    <property type="term" value="F:magnesium ion binding"/>
    <property type="evidence" value="ECO:0007669"/>
    <property type="project" value="UniProtKB-UniRule"/>
</dbReference>
<dbReference type="GO" id="GO:0005829">
    <property type="term" value="C:cytosol"/>
    <property type="evidence" value="ECO:0007669"/>
    <property type="project" value="TreeGrafter"/>
</dbReference>
<evidence type="ECO:0000313" key="12">
    <source>
        <dbReference type="Proteomes" id="UP000635726"/>
    </source>
</evidence>
<dbReference type="InterPro" id="IPR012340">
    <property type="entry name" value="NA-bd_OB-fold"/>
</dbReference>
<evidence type="ECO:0000256" key="1">
    <source>
        <dbReference type="ARBA" id="ARBA00022598"/>
    </source>
</evidence>
<dbReference type="GO" id="GO:0000049">
    <property type="term" value="F:tRNA binding"/>
    <property type="evidence" value="ECO:0007669"/>
    <property type="project" value="TreeGrafter"/>
</dbReference>
<keyword evidence="7" id="KW-0963">Cytoplasm</keyword>
<dbReference type="EC" id="6.1.1.6" evidence="7"/>
<dbReference type="CDD" id="cd04322">
    <property type="entry name" value="LysRS_N"/>
    <property type="match status" value="1"/>
</dbReference>